<proteinExistence type="predicted"/>
<dbReference type="EMBL" id="JAFCNB010000003">
    <property type="protein sequence ID" value="MBP2703601.1"/>
    <property type="molecule type" value="Genomic_DNA"/>
</dbReference>
<keyword evidence="3" id="KW-1185">Reference proteome</keyword>
<evidence type="ECO:0000313" key="3">
    <source>
        <dbReference type="Proteomes" id="UP000674234"/>
    </source>
</evidence>
<dbReference type="AlphaFoldDB" id="A0A941AH20"/>
<comment type="caution">
    <text evidence="2">The sequence shown here is derived from an EMBL/GenBank/DDBJ whole genome shotgun (WGS) entry which is preliminary data.</text>
</comment>
<gene>
    <name evidence="2" type="ORF">JOL79_07280</name>
</gene>
<sequence>MSPTAGVSGGFSGLNPDALEAFERALGRLEDALGRNEPVIGRELGKIDLDTSGLAVLREARSWIASGRPDLRRRVETIRAEKSEWDSSGVPAELWAFDEALYGKAAHDPEVYAAVRKVTEAAGGGEIDEKALAVLEKRVGDAGFATALMSVLGADRFREAMKATVKAGDQKARRLQAALGKALAAASSRLDPAWRDKLTTGIGPSWRDGLAVASALRYGTYDSRFLTAVAKGLDAWDRKGEERRPGVDPGVMVALMEALSRDPAAAQDFFTEDPTALRHFLVERAMPDQGVALGKALEAATLTFRDHDGSPEHPSRGYLSAKLTSEFVHLEAERIDKGDAVDPPVKPVTTGRILAGYISDIDYVAMKGNDPVVPGVRGSDNPGLAGRDPWGAQFVKDDLRLVMREAFTDAAAFTPVMAAQTASTGWLMDQGAKDLTESKDQGTLLTNAKQVGVGFAFITDAAGLAKIEEGKSLDEAQERNMKILTAVVNTGLAIPQKAGIPIVAGVIGAWTGLIEDAAQGEAESKARSDANSAVDQAHILLHDLTVQAMLKYGAFGAGEPAASTHPWASLEGLKKGDDPRQNPNNFLKDDGRTIMTRSEMIGRVPGGGVDDTRLEAYERWLYEGPSGDPWRSVEDRLDQGFDRGFAQYEP</sequence>
<protein>
    <submittedName>
        <fullName evidence="2">Uncharacterized protein</fullName>
    </submittedName>
</protein>
<organism evidence="2 3">
    <name type="scientific">Microbispora oryzae</name>
    <dbReference type="NCBI Taxonomy" id="2806554"/>
    <lineage>
        <taxon>Bacteria</taxon>
        <taxon>Bacillati</taxon>
        <taxon>Actinomycetota</taxon>
        <taxon>Actinomycetes</taxon>
        <taxon>Streptosporangiales</taxon>
        <taxon>Streptosporangiaceae</taxon>
        <taxon>Microbispora</taxon>
    </lineage>
</organism>
<dbReference type="Proteomes" id="UP000674234">
    <property type="component" value="Unassembled WGS sequence"/>
</dbReference>
<evidence type="ECO:0000256" key="1">
    <source>
        <dbReference type="SAM" id="MobiDB-lite"/>
    </source>
</evidence>
<reference evidence="2" key="1">
    <citation type="submission" date="2021-02" db="EMBL/GenBank/DDBJ databases">
        <title>Draft genome sequence of Microbispora sp. RL4-1S isolated from rice leaves in Thailand.</title>
        <authorList>
            <person name="Muangham S."/>
            <person name="Duangmal K."/>
        </authorList>
    </citation>
    <scope>NUCLEOTIDE SEQUENCE</scope>
    <source>
        <strain evidence="2">RL4-1S</strain>
    </source>
</reference>
<feature type="region of interest" description="Disordered" evidence="1">
    <location>
        <begin position="569"/>
        <end position="590"/>
    </location>
</feature>
<name>A0A941AH20_9ACTN</name>
<accession>A0A941AH20</accession>
<dbReference type="RefSeq" id="WP_210154902.1">
    <property type="nucleotide sequence ID" value="NZ_JAFCNB010000003.1"/>
</dbReference>
<evidence type="ECO:0000313" key="2">
    <source>
        <dbReference type="EMBL" id="MBP2703601.1"/>
    </source>
</evidence>